<evidence type="ECO:0000256" key="1">
    <source>
        <dbReference type="ARBA" id="ARBA00022676"/>
    </source>
</evidence>
<dbReference type="EC" id="2.4.1.21" evidence="5"/>
<dbReference type="Proteomes" id="UP000001431">
    <property type="component" value="Chromosome"/>
</dbReference>
<dbReference type="Pfam" id="PF08323">
    <property type="entry name" value="Glyco_transf_5"/>
    <property type="match status" value="1"/>
</dbReference>
<dbReference type="RefSeq" id="WP_011849721.1">
    <property type="nucleotide sequence ID" value="NC_009073.1"/>
</dbReference>
<proteinExistence type="predicted"/>
<dbReference type="HOGENOM" id="CLU_009583_18_5_2"/>
<dbReference type="InterPro" id="IPR001296">
    <property type="entry name" value="Glyco_trans_1"/>
</dbReference>
<evidence type="ECO:0000259" key="4">
    <source>
        <dbReference type="Pfam" id="PF08323"/>
    </source>
</evidence>
<evidence type="ECO:0000313" key="5">
    <source>
        <dbReference type="EMBL" id="ABO08463.1"/>
    </source>
</evidence>
<dbReference type="InterPro" id="IPR013534">
    <property type="entry name" value="Starch_synth_cat_dom"/>
</dbReference>
<reference evidence="5" key="1">
    <citation type="submission" date="2007-02" db="EMBL/GenBank/DDBJ databases">
        <title>Complete sequence of Pyrobaculum calidifontis JCM 11548.</title>
        <authorList>
            <consortium name="US DOE Joint Genome Institute"/>
            <person name="Copeland A."/>
            <person name="Lucas S."/>
            <person name="Lapidus A."/>
            <person name="Barry K."/>
            <person name="Glavina del Rio T."/>
            <person name="Dalin E."/>
            <person name="Tice H."/>
            <person name="Pitluck S."/>
            <person name="Chain P."/>
            <person name="Malfatti S."/>
            <person name="Shin M."/>
            <person name="Vergez L."/>
            <person name="Schmutz J."/>
            <person name="Larimer F."/>
            <person name="Land M."/>
            <person name="Hauser L."/>
            <person name="Kyrpides N."/>
            <person name="Mikhailova N."/>
            <person name="Cozen A.E."/>
            <person name="Fitz-Gibbon S.T."/>
            <person name="House C.H."/>
            <person name="Saltikov C."/>
            <person name="Lowe T.M."/>
            <person name="Richardson P."/>
        </authorList>
    </citation>
    <scope>NUCLEOTIDE SEQUENCE [LARGE SCALE GENOMIC DNA]</scope>
    <source>
        <strain evidence="5">JCM 11548</strain>
    </source>
</reference>
<dbReference type="KEGG" id="pcl:Pcal_1038"/>
<keyword evidence="1 5" id="KW-0328">Glycosyltransferase</keyword>
<evidence type="ECO:0000313" key="6">
    <source>
        <dbReference type="Proteomes" id="UP000001431"/>
    </source>
</evidence>
<dbReference type="Gene3D" id="3.40.50.2000">
    <property type="entry name" value="Glycogen Phosphorylase B"/>
    <property type="match status" value="2"/>
</dbReference>
<evidence type="ECO:0000259" key="3">
    <source>
        <dbReference type="Pfam" id="PF00534"/>
    </source>
</evidence>
<dbReference type="STRING" id="410359.Pcal_1038"/>
<evidence type="ECO:0000256" key="2">
    <source>
        <dbReference type="ARBA" id="ARBA00022679"/>
    </source>
</evidence>
<dbReference type="PANTHER" id="PTHR45825">
    <property type="entry name" value="GRANULE-BOUND STARCH SYNTHASE 1, CHLOROPLASTIC/AMYLOPLASTIC"/>
    <property type="match status" value="1"/>
</dbReference>
<dbReference type="OrthoDB" id="132546at2157"/>
<organism evidence="5 6">
    <name type="scientific">Pyrobaculum calidifontis (strain DSM 21063 / JCM 11548 / VA1)</name>
    <dbReference type="NCBI Taxonomy" id="410359"/>
    <lineage>
        <taxon>Archaea</taxon>
        <taxon>Thermoproteota</taxon>
        <taxon>Thermoprotei</taxon>
        <taxon>Thermoproteales</taxon>
        <taxon>Thermoproteaceae</taxon>
        <taxon>Pyrobaculum</taxon>
    </lineage>
</organism>
<sequence>MYAPEKIRRVYILTFEFAGLVKVGGLAEAVRQYAVGLAKRGYDVTVLMPSHGRHLDPNRGFDLFPLDFRACGERWGVDGKAYPYCLGAEITWVQGVKIVMFKGLDYATGHVFDRWGVYEYAEEKSALLARAAVAFAERFGLPDLVHVNDWPTVLAGVALKDLGERRGVALPLLYTIHLSWDYAFPWHYAEWAGLVNRPHPVWRVCCHRYEYYDAVWNEAWGNVEKFGVLEADVISTVSYGYLEELLNKHGQWLRDKSCVVYNSTDWSIDEVAGVSEGDVWKLVKEAEGLGAVGHVEPGGALFLAVGRLSWQKGIDLAVKALDFSSSARLLILGMPAGEPGYEEYVKRLVAERWGKAALVTSRVPPRLYKALHYVAKALVMPSRWEPFGISAIEAMALGTPVVAARVGGLPEVVDGYGVLVEPEDVEGLGRVLEALATGVYKTPPRHEIVKYVDSRFRLVHTVDMLEKCYERARTFAYYRAVTVR</sequence>
<dbReference type="PANTHER" id="PTHR45825:SF11">
    <property type="entry name" value="ALPHA AMYLASE DOMAIN-CONTAINING PROTEIN"/>
    <property type="match status" value="1"/>
</dbReference>
<dbReference type="EMBL" id="CP000561">
    <property type="protein sequence ID" value="ABO08463.1"/>
    <property type="molecule type" value="Genomic_DNA"/>
</dbReference>
<keyword evidence="2 5" id="KW-0808">Transferase</keyword>
<keyword evidence="6" id="KW-1185">Reference proteome</keyword>
<gene>
    <name evidence="5" type="ordered locus">Pcal_1038</name>
</gene>
<accession>A3MUZ6</accession>
<dbReference type="Pfam" id="PF00534">
    <property type="entry name" value="Glycos_transf_1"/>
    <property type="match status" value="1"/>
</dbReference>
<dbReference type="SUPFAM" id="SSF53756">
    <property type="entry name" value="UDP-Glycosyltransferase/glycogen phosphorylase"/>
    <property type="match status" value="1"/>
</dbReference>
<protein>
    <submittedName>
        <fullName evidence="5">Glycogen synthase (ADP-glucose/UDP-glucose)</fullName>
        <ecNumber evidence="5">2.4.1.21</ecNumber>
    </submittedName>
</protein>
<name>A3MUZ6_PYRCJ</name>
<dbReference type="eggNOG" id="arCOG01420">
    <property type="taxonomic scope" value="Archaea"/>
</dbReference>
<dbReference type="AlphaFoldDB" id="A3MUZ6"/>
<dbReference type="GeneID" id="4908447"/>
<dbReference type="CAZy" id="GT5">
    <property type="family name" value="Glycosyltransferase Family 5"/>
</dbReference>
<dbReference type="GO" id="GO:0009011">
    <property type="term" value="F:alpha-1,4-glucan glucosyltransferase (ADP-glucose donor) activity"/>
    <property type="evidence" value="ECO:0007669"/>
    <property type="project" value="UniProtKB-EC"/>
</dbReference>
<feature type="domain" description="Glycosyl transferase family 1" evidence="3">
    <location>
        <begin position="299"/>
        <end position="435"/>
    </location>
</feature>
<feature type="domain" description="Starch synthase catalytic" evidence="4">
    <location>
        <begin position="9"/>
        <end position="249"/>
    </location>
</feature>